<protein>
    <recommendedName>
        <fullName evidence="5">MYND-type domain-containing protein</fullName>
    </recommendedName>
</protein>
<evidence type="ECO:0000256" key="2">
    <source>
        <dbReference type="ARBA" id="ARBA00022771"/>
    </source>
</evidence>
<dbReference type="PROSITE" id="PS50865">
    <property type="entry name" value="ZF_MYND_2"/>
    <property type="match status" value="1"/>
</dbReference>
<proteinExistence type="predicted"/>
<keyword evidence="1" id="KW-0479">Metal-binding</keyword>
<dbReference type="AlphaFoldDB" id="A0A7S1SFM5"/>
<gene>
    <name evidence="6" type="ORF">ACAT0790_LOCUS70340</name>
</gene>
<dbReference type="Pfam" id="PF01753">
    <property type="entry name" value="zf-MYND"/>
    <property type="match status" value="1"/>
</dbReference>
<dbReference type="Gene3D" id="6.10.140.2220">
    <property type="match status" value="1"/>
</dbReference>
<dbReference type="SUPFAM" id="SSF144232">
    <property type="entry name" value="HIT/MYND zinc finger-like"/>
    <property type="match status" value="1"/>
</dbReference>
<keyword evidence="3" id="KW-0862">Zinc</keyword>
<evidence type="ECO:0000313" key="6">
    <source>
        <dbReference type="EMBL" id="CAD9193563.1"/>
    </source>
</evidence>
<name>A0A7S1SFM5_ALECA</name>
<evidence type="ECO:0000259" key="5">
    <source>
        <dbReference type="PROSITE" id="PS50865"/>
    </source>
</evidence>
<sequence length="226" mass="25734">MAQAIFAQAALANPTGRPLGSAPRAMEHKAGAPAPPCVMCLKPSTKQCSGCRAYWYCDRECQRKHWRNHKLECGRTKELQEMTPKKLFQELEEREVDFHKVTEIVKNHRETCKSKMVWLTRNGDFMREDLEDARRLPGIKDTLDDFDKNPEQHQEAALNTLFSAAEGVSRAKSLAYFQEVKEMKEQLREMARNDELQGTDTIIKCGGQQDLYPTGFPAQTPSGSQE</sequence>
<evidence type="ECO:0000256" key="3">
    <source>
        <dbReference type="ARBA" id="ARBA00022833"/>
    </source>
</evidence>
<organism evidence="6">
    <name type="scientific">Alexandrium catenella</name>
    <name type="common">Red tide dinoflagellate</name>
    <name type="synonym">Gonyaulax catenella</name>
    <dbReference type="NCBI Taxonomy" id="2925"/>
    <lineage>
        <taxon>Eukaryota</taxon>
        <taxon>Sar</taxon>
        <taxon>Alveolata</taxon>
        <taxon>Dinophyceae</taxon>
        <taxon>Gonyaulacales</taxon>
        <taxon>Pyrocystaceae</taxon>
        <taxon>Alexandrium</taxon>
    </lineage>
</organism>
<accession>A0A7S1SFM5</accession>
<dbReference type="InterPro" id="IPR002893">
    <property type="entry name" value="Znf_MYND"/>
</dbReference>
<feature type="domain" description="MYND-type" evidence="5">
    <location>
        <begin position="37"/>
        <end position="73"/>
    </location>
</feature>
<dbReference type="EMBL" id="HBGE01117878">
    <property type="protein sequence ID" value="CAD9193563.1"/>
    <property type="molecule type" value="Transcribed_RNA"/>
</dbReference>
<dbReference type="GO" id="GO:0008270">
    <property type="term" value="F:zinc ion binding"/>
    <property type="evidence" value="ECO:0007669"/>
    <property type="project" value="UniProtKB-KW"/>
</dbReference>
<evidence type="ECO:0000256" key="1">
    <source>
        <dbReference type="ARBA" id="ARBA00022723"/>
    </source>
</evidence>
<keyword evidence="2 4" id="KW-0863">Zinc-finger</keyword>
<evidence type="ECO:0000256" key="4">
    <source>
        <dbReference type="PROSITE-ProRule" id="PRU00134"/>
    </source>
</evidence>
<dbReference type="PROSITE" id="PS01360">
    <property type="entry name" value="ZF_MYND_1"/>
    <property type="match status" value="1"/>
</dbReference>
<reference evidence="6" key="1">
    <citation type="submission" date="2021-01" db="EMBL/GenBank/DDBJ databases">
        <authorList>
            <person name="Corre E."/>
            <person name="Pelletier E."/>
            <person name="Niang G."/>
            <person name="Scheremetjew M."/>
            <person name="Finn R."/>
            <person name="Kale V."/>
            <person name="Holt S."/>
            <person name="Cochrane G."/>
            <person name="Meng A."/>
            <person name="Brown T."/>
            <person name="Cohen L."/>
        </authorList>
    </citation>
    <scope>NUCLEOTIDE SEQUENCE</scope>
    <source>
        <strain evidence="6">OF101</strain>
    </source>
</reference>